<dbReference type="GO" id="GO:0005802">
    <property type="term" value="C:trans-Golgi network"/>
    <property type="evidence" value="ECO:0007669"/>
    <property type="project" value="TreeGrafter"/>
</dbReference>
<evidence type="ECO:0000313" key="3">
    <source>
        <dbReference type="Proteomes" id="UP001378960"/>
    </source>
</evidence>
<dbReference type="SUPFAM" id="SSF111126">
    <property type="entry name" value="Ligand-binding domain in the NO signalling and Golgi transport"/>
    <property type="match status" value="1"/>
</dbReference>
<evidence type="ECO:0000313" key="2">
    <source>
        <dbReference type="EMBL" id="GMM45443.1"/>
    </source>
</evidence>
<accession>A0AAV5R2L2</accession>
<dbReference type="GO" id="GO:0030008">
    <property type="term" value="C:TRAPP complex"/>
    <property type="evidence" value="ECO:0007669"/>
    <property type="project" value="TreeGrafter"/>
</dbReference>
<sequence>MNNHQVSSRALHHLLSQSTLYNIQSSKPSSRLSKIGFDVGYKSTILLSNTQSLPYPPQNSLDVLKFLCSKVWLLLFGKQIDNLRTNHSGTYVIIDNNPLAYSGIIPINESSPHTNTFLEFHIGIIEGVLQCLGVEIIDVTVNNNNQVGDDYALEDKISFTIKISE</sequence>
<comment type="caution">
    <text evidence="2">The sequence shown here is derived from an EMBL/GenBank/DDBJ whole genome shotgun (WGS) entry which is preliminary data.</text>
</comment>
<dbReference type="PANTHER" id="PTHR12817">
    <property type="entry name" value="TRAFFICKING PROTEIN PARTICLE COMPLEX SUBUNIT 6B"/>
    <property type="match status" value="1"/>
</dbReference>
<dbReference type="Gene3D" id="3.30.1380.20">
    <property type="entry name" value="Trafficking protein particle complex subunit 3"/>
    <property type="match status" value="1"/>
</dbReference>
<dbReference type="InterPro" id="IPR024096">
    <property type="entry name" value="NO_sig/Golgi_transp_ligand-bd"/>
</dbReference>
<reference evidence="2 3" key="1">
    <citation type="journal article" date="2023" name="Elife">
        <title>Identification of key yeast species and microbe-microbe interactions impacting larval growth of Drosophila in the wild.</title>
        <authorList>
            <person name="Mure A."/>
            <person name="Sugiura Y."/>
            <person name="Maeda R."/>
            <person name="Honda K."/>
            <person name="Sakurai N."/>
            <person name="Takahashi Y."/>
            <person name="Watada M."/>
            <person name="Katoh T."/>
            <person name="Gotoh A."/>
            <person name="Gotoh Y."/>
            <person name="Taniguchi I."/>
            <person name="Nakamura K."/>
            <person name="Hayashi T."/>
            <person name="Katayama T."/>
            <person name="Uemura T."/>
            <person name="Hattori Y."/>
        </authorList>
    </citation>
    <scope>NUCLEOTIDE SEQUENCE [LARGE SCALE GENOMIC DNA]</scope>
    <source>
        <strain evidence="2 3">PK-24</strain>
    </source>
</reference>
<dbReference type="PANTHER" id="PTHR12817:SF0">
    <property type="entry name" value="GEO08327P1"/>
    <property type="match status" value="1"/>
</dbReference>
<dbReference type="CDD" id="cd14944">
    <property type="entry name" value="TRAPPC6A_Trs33"/>
    <property type="match status" value="1"/>
</dbReference>
<dbReference type="Proteomes" id="UP001378960">
    <property type="component" value="Unassembled WGS sequence"/>
</dbReference>
<dbReference type="GO" id="GO:0005801">
    <property type="term" value="C:cis-Golgi network"/>
    <property type="evidence" value="ECO:0007669"/>
    <property type="project" value="TreeGrafter"/>
</dbReference>
<keyword evidence="3" id="KW-1185">Reference proteome</keyword>
<gene>
    <name evidence="2" type="ORF">DAPK24_020180</name>
</gene>
<dbReference type="InterPro" id="IPR037992">
    <property type="entry name" value="TRAPPC6/Trs33"/>
</dbReference>
<dbReference type="Pfam" id="PF04051">
    <property type="entry name" value="TRAPP"/>
    <property type="match status" value="1"/>
</dbReference>
<dbReference type="EMBL" id="BTGB01000002">
    <property type="protein sequence ID" value="GMM45443.1"/>
    <property type="molecule type" value="Genomic_DNA"/>
</dbReference>
<name>A0AAV5R2L2_PICKL</name>
<dbReference type="InterPro" id="IPR007194">
    <property type="entry name" value="TRAPP_component"/>
</dbReference>
<evidence type="ECO:0000256" key="1">
    <source>
        <dbReference type="ARBA" id="ARBA00006218"/>
    </source>
</evidence>
<dbReference type="AlphaFoldDB" id="A0AAV5R2L2"/>
<protein>
    <submittedName>
        <fullName evidence="2">Trs33 protein</fullName>
    </submittedName>
</protein>
<organism evidence="2 3">
    <name type="scientific">Pichia kluyveri</name>
    <name type="common">Yeast</name>
    <dbReference type="NCBI Taxonomy" id="36015"/>
    <lineage>
        <taxon>Eukaryota</taxon>
        <taxon>Fungi</taxon>
        <taxon>Dikarya</taxon>
        <taxon>Ascomycota</taxon>
        <taxon>Saccharomycotina</taxon>
        <taxon>Pichiomycetes</taxon>
        <taxon>Pichiales</taxon>
        <taxon>Pichiaceae</taxon>
        <taxon>Pichia</taxon>
    </lineage>
</organism>
<dbReference type="GO" id="GO:0006888">
    <property type="term" value="P:endoplasmic reticulum to Golgi vesicle-mediated transport"/>
    <property type="evidence" value="ECO:0007669"/>
    <property type="project" value="TreeGrafter"/>
</dbReference>
<comment type="similarity">
    <text evidence="1">Belongs to the TRAPP small subunits family. BET3 subfamily.</text>
</comment>
<proteinExistence type="inferred from homology"/>